<protein>
    <submittedName>
        <fullName evidence="1">Uncharacterized protein</fullName>
    </submittedName>
</protein>
<organism evidence="1 2">
    <name type="scientific">Pseudomonas asplenii</name>
    <dbReference type="NCBI Taxonomy" id="53407"/>
    <lineage>
        <taxon>Bacteria</taxon>
        <taxon>Pseudomonadati</taxon>
        <taxon>Pseudomonadota</taxon>
        <taxon>Gammaproteobacteria</taxon>
        <taxon>Pseudomonadales</taxon>
        <taxon>Pseudomonadaceae</taxon>
        <taxon>Pseudomonas</taxon>
    </lineage>
</organism>
<accession>A0A0M9GBV0</accession>
<evidence type="ECO:0000313" key="1">
    <source>
        <dbReference type="EMBL" id="KPA87262.1"/>
    </source>
</evidence>
<proteinExistence type="predicted"/>
<evidence type="ECO:0000313" key="2">
    <source>
        <dbReference type="Proteomes" id="UP000037931"/>
    </source>
</evidence>
<dbReference type="Proteomes" id="UP000037931">
    <property type="component" value="Unassembled WGS sequence"/>
</dbReference>
<name>A0A0M9GBV0_9PSED</name>
<dbReference type="OrthoDB" id="6961941at2"/>
<dbReference type="EMBL" id="JSYZ01000034">
    <property type="protein sequence ID" value="KPA87262.1"/>
    <property type="molecule type" value="Genomic_DNA"/>
</dbReference>
<dbReference type="STRING" id="50340.PF66_06172"/>
<keyword evidence="2" id="KW-1185">Reference proteome</keyword>
<comment type="caution">
    <text evidence="1">The sequence shown here is derived from an EMBL/GenBank/DDBJ whole genome shotgun (WGS) entry which is preliminary data.</text>
</comment>
<reference evidence="1 2" key="1">
    <citation type="journal article" date="2015" name="PLoS ONE">
        <title>Rice-Infecting Pseudomonas Genomes Are Highly Accessorized and Harbor Multiple Putative Virulence Mechanisms to Cause Sheath Brown Rot.</title>
        <authorList>
            <person name="Quibod I.L."/>
            <person name="Grande G."/>
            <person name="Oreiro E.G."/>
            <person name="Borja F.N."/>
            <person name="Dossa G.S."/>
            <person name="Mauleon R."/>
            <person name="Cruz C.V."/>
            <person name="Oliva R."/>
        </authorList>
    </citation>
    <scope>NUCLEOTIDE SEQUENCE [LARGE SCALE GENOMIC DNA]</scope>
    <source>
        <strain evidence="1 2">IRRI 6609</strain>
    </source>
</reference>
<gene>
    <name evidence="1" type="ORF">PF66_06172</name>
</gene>
<dbReference type="AlphaFoldDB" id="A0A0M9GBV0"/>
<dbReference type="RefSeq" id="WP_054064698.1">
    <property type="nucleotide sequence ID" value="NZ_JSYZ01000034.1"/>
</dbReference>
<sequence length="73" mass="8314">MKRPIPLLRLTPEAAGQLQQQHDKATTELAALLRHNKEFDRQLKELIGPDALRRLHKATENALLLVDLKKRAA</sequence>
<dbReference type="PATRIC" id="fig|50340.43.peg.4406"/>